<evidence type="ECO:0000256" key="7">
    <source>
        <dbReference type="ARBA" id="ARBA00022692"/>
    </source>
</evidence>
<evidence type="ECO:0000256" key="6">
    <source>
        <dbReference type="ARBA" id="ARBA00022679"/>
    </source>
</evidence>
<dbReference type="Gene3D" id="3.90.550.10">
    <property type="entry name" value="Spore Coat Polysaccharide Biosynthesis Protein SpsA, Chain A"/>
    <property type="match status" value="1"/>
</dbReference>
<protein>
    <recommendedName>
        <fullName evidence="13">Dolichyl-phosphate beta-glucosyltransferase</fullName>
        <ecNumber evidence="4">2.4.1.117</ecNumber>
    </recommendedName>
</protein>
<evidence type="ECO:0000256" key="3">
    <source>
        <dbReference type="ARBA" id="ARBA00006739"/>
    </source>
</evidence>
<evidence type="ECO:0000256" key="12">
    <source>
        <dbReference type="ARBA" id="ARBA00045097"/>
    </source>
</evidence>
<dbReference type="InParanoid" id="A0A1W4WHF5"/>
<evidence type="ECO:0000313" key="16">
    <source>
        <dbReference type="Proteomes" id="UP000192223"/>
    </source>
</evidence>
<evidence type="ECO:0000256" key="14">
    <source>
        <dbReference type="SAM" id="Phobius"/>
    </source>
</evidence>
<comment type="pathway">
    <text evidence="2">Protein modification; protein glycosylation.</text>
</comment>
<keyword evidence="10 14" id="KW-1133">Transmembrane helix</keyword>
<keyword evidence="7 14" id="KW-0812">Transmembrane</keyword>
<evidence type="ECO:0000256" key="5">
    <source>
        <dbReference type="ARBA" id="ARBA00022676"/>
    </source>
</evidence>
<reference evidence="17" key="1">
    <citation type="submission" date="2025-08" db="UniProtKB">
        <authorList>
            <consortium name="RefSeq"/>
        </authorList>
    </citation>
    <scope>IDENTIFICATION</scope>
    <source>
        <tissue evidence="17">Entire body</tissue>
    </source>
</reference>
<comment type="subcellular location">
    <subcellularLocation>
        <location evidence="1">Endoplasmic reticulum membrane</location>
        <topology evidence="1">Single-pass membrane protein</topology>
    </subcellularLocation>
</comment>
<dbReference type="InterPro" id="IPR001173">
    <property type="entry name" value="Glyco_trans_2-like"/>
</dbReference>
<evidence type="ECO:0000259" key="15">
    <source>
        <dbReference type="Pfam" id="PF00535"/>
    </source>
</evidence>
<dbReference type="PANTHER" id="PTHR10859:SF91">
    <property type="entry name" value="DOLICHYL-PHOSPHATE BETA-GLUCOSYLTRANSFERASE"/>
    <property type="match status" value="1"/>
</dbReference>
<keyword evidence="9" id="KW-0735">Signal-anchor</keyword>
<dbReference type="AlphaFoldDB" id="A0A1W4WHF5"/>
<dbReference type="STRING" id="224129.A0A1W4WHF5"/>
<comment type="similarity">
    <text evidence="3">Belongs to the glycosyltransferase 2 family.</text>
</comment>
<feature type="domain" description="Glycosyltransferase 2-like" evidence="15">
    <location>
        <begin position="69"/>
        <end position="178"/>
    </location>
</feature>
<keyword evidence="16" id="KW-1185">Reference proteome</keyword>
<dbReference type="FunCoup" id="A0A1W4WHF5">
    <property type="interactions" value="1890"/>
</dbReference>
<keyword evidence="11 14" id="KW-0472">Membrane</keyword>
<evidence type="ECO:0000256" key="8">
    <source>
        <dbReference type="ARBA" id="ARBA00022824"/>
    </source>
</evidence>
<feature type="transmembrane region" description="Helical" evidence="14">
    <location>
        <begin position="6"/>
        <end position="31"/>
    </location>
</feature>
<sequence>MMWNLQLILFYGTACCFSILLAVIVLMLAVCKPYPIVYRSRKEKCFINPVNSESILFPSIHDQPSVHLSVIIPAYNEEDRLGLMLDECLEFLELRSKSGTFKYEIIVVSDGSKDKTVQVANEYCKKLGIDKFRTLELEKNRGKGGAVRLGVQSARGAVILFADADGATKFCDLAKLEDSLESLIQGNYLNDYRSVSSKMAIVVGSRAHLEKEAVATRSLFRVVLMYGFHFLVWLFAVRGIRDTQCGFKLFTREAARICFENLHIERWAFDVELLKIAEYLKIPINEVAVNWTEIDGSKVTPVLSWIEMGLDLALIWIRYFVGAWKIKTQEDLNKTQ</sequence>
<dbReference type="InterPro" id="IPR035518">
    <property type="entry name" value="DPG_synthase"/>
</dbReference>
<name>A0A1W4WHF5_AGRPL</name>
<dbReference type="SUPFAM" id="SSF53448">
    <property type="entry name" value="Nucleotide-diphospho-sugar transferases"/>
    <property type="match status" value="1"/>
</dbReference>
<dbReference type="GO" id="GO:0004581">
    <property type="term" value="F:dolichyl-phosphate beta-glucosyltransferase activity"/>
    <property type="evidence" value="ECO:0007669"/>
    <property type="project" value="UniProtKB-EC"/>
</dbReference>
<dbReference type="GeneID" id="108733298"/>
<dbReference type="GO" id="GO:0006487">
    <property type="term" value="P:protein N-linked glycosylation"/>
    <property type="evidence" value="ECO:0007669"/>
    <property type="project" value="TreeGrafter"/>
</dbReference>
<accession>A0A1W4WHF5</accession>
<evidence type="ECO:0000313" key="17">
    <source>
        <dbReference type="RefSeq" id="XP_018319897.1"/>
    </source>
</evidence>
<dbReference type="PANTHER" id="PTHR10859">
    <property type="entry name" value="GLYCOSYL TRANSFERASE"/>
    <property type="match status" value="1"/>
</dbReference>
<evidence type="ECO:0000256" key="11">
    <source>
        <dbReference type="ARBA" id="ARBA00023136"/>
    </source>
</evidence>
<evidence type="ECO:0000256" key="9">
    <source>
        <dbReference type="ARBA" id="ARBA00022968"/>
    </source>
</evidence>
<dbReference type="Proteomes" id="UP000192223">
    <property type="component" value="Unplaced"/>
</dbReference>
<proteinExistence type="inferred from homology"/>
<comment type="catalytic activity">
    <reaction evidence="12">
        <text>a di-trans,poly-cis-dolichyl phosphate + UDP-alpha-D-glucose = a di-trans,poly-cis-dolichyl beta-D-glucosyl phosphate + UDP</text>
        <dbReference type="Rhea" id="RHEA:15401"/>
        <dbReference type="Rhea" id="RHEA-COMP:19498"/>
        <dbReference type="Rhea" id="RHEA-COMP:19502"/>
        <dbReference type="ChEBI" id="CHEBI:57525"/>
        <dbReference type="ChEBI" id="CHEBI:57683"/>
        <dbReference type="ChEBI" id="CHEBI:58223"/>
        <dbReference type="ChEBI" id="CHEBI:58885"/>
        <dbReference type="EC" id="2.4.1.117"/>
    </reaction>
    <physiologicalReaction direction="left-to-right" evidence="12">
        <dbReference type="Rhea" id="RHEA:15402"/>
    </physiologicalReaction>
</comment>
<evidence type="ECO:0000256" key="4">
    <source>
        <dbReference type="ARBA" id="ARBA00012583"/>
    </source>
</evidence>
<dbReference type="KEGG" id="apln:108733298"/>
<evidence type="ECO:0000256" key="1">
    <source>
        <dbReference type="ARBA" id="ARBA00004389"/>
    </source>
</evidence>
<evidence type="ECO:0000256" key="10">
    <source>
        <dbReference type="ARBA" id="ARBA00022989"/>
    </source>
</evidence>
<dbReference type="CTD" id="34134"/>
<dbReference type="CDD" id="cd04188">
    <property type="entry name" value="DPG_synthase"/>
    <property type="match status" value="1"/>
</dbReference>
<dbReference type="EC" id="2.4.1.117" evidence="4"/>
<dbReference type="GO" id="GO:0005789">
    <property type="term" value="C:endoplasmic reticulum membrane"/>
    <property type="evidence" value="ECO:0007669"/>
    <property type="project" value="UniProtKB-SubCell"/>
</dbReference>
<dbReference type="Pfam" id="PF00535">
    <property type="entry name" value="Glycos_transf_2"/>
    <property type="match status" value="1"/>
</dbReference>
<organism evidence="16 17">
    <name type="scientific">Agrilus planipennis</name>
    <name type="common">Emerald ash borer</name>
    <name type="synonym">Agrilus marcopoli</name>
    <dbReference type="NCBI Taxonomy" id="224129"/>
    <lineage>
        <taxon>Eukaryota</taxon>
        <taxon>Metazoa</taxon>
        <taxon>Ecdysozoa</taxon>
        <taxon>Arthropoda</taxon>
        <taxon>Hexapoda</taxon>
        <taxon>Insecta</taxon>
        <taxon>Pterygota</taxon>
        <taxon>Neoptera</taxon>
        <taxon>Endopterygota</taxon>
        <taxon>Coleoptera</taxon>
        <taxon>Polyphaga</taxon>
        <taxon>Elateriformia</taxon>
        <taxon>Buprestoidea</taxon>
        <taxon>Buprestidae</taxon>
        <taxon>Agrilinae</taxon>
        <taxon>Agrilus</taxon>
    </lineage>
</organism>
<evidence type="ECO:0000256" key="13">
    <source>
        <dbReference type="ARBA" id="ARBA00070518"/>
    </source>
</evidence>
<dbReference type="OrthoDB" id="3784at2759"/>
<dbReference type="FunFam" id="3.90.550.10:FF:000068">
    <property type="entry name" value="ALG5, dolichyl-phosphate beta-glucosyltransferase"/>
    <property type="match status" value="1"/>
</dbReference>
<gene>
    <name evidence="17" type="primary">LOC108733298</name>
</gene>
<dbReference type="RefSeq" id="XP_018319897.1">
    <property type="nucleotide sequence ID" value="XM_018464395.1"/>
</dbReference>
<evidence type="ECO:0000256" key="2">
    <source>
        <dbReference type="ARBA" id="ARBA00004922"/>
    </source>
</evidence>
<dbReference type="InterPro" id="IPR029044">
    <property type="entry name" value="Nucleotide-diphossugar_trans"/>
</dbReference>
<keyword evidence="5" id="KW-0328">Glycosyltransferase</keyword>
<keyword evidence="8" id="KW-0256">Endoplasmic reticulum</keyword>
<keyword evidence="6" id="KW-0808">Transferase</keyword>